<gene>
    <name evidence="3" type="ORF">ORD21_00695</name>
</gene>
<organism evidence="3 4">
    <name type="scientific">Deinococcus arenicola</name>
    <dbReference type="NCBI Taxonomy" id="2994950"/>
    <lineage>
        <taxon>Bacteria</taxon>
        <taxon>Thermotogati</taxon>
        <taxon>Deinococcota</taxon>
        <taxon>Deinococci</taxon>
        <taxon>Deinococcales</taxon>
        <taxon>Deinococcaceae</taxon>
        <taxon>Deinococcus</taxon>
    </lineage>
</organism>
<proteinExistence type="inferred from homology"/>
<keyword evidence="4" id="KW-1185">Reference proteome</keyword>
<dbReference type="Pfam" id="PF05163">
    <property type="entry name" value="DinB"/>
    <property type="match status" value="1"/>
</dbReference>
<name>A0ABU4DL33_9DEIO</name>
<comment type="caution">
    <text evidence="3">The sequence shown here is derived from an EMBL/GenBank/DDBJ whole genome shotgun (WGS) entry which is preliminary data.</text>
</comment>
<keyword evidence="2" id="KW-0479">Metal-binding</keyword>
<evidence type="ECO:0000313" key="4">
    <source>
        <dbReference type="Proteomes" id="UP001276150"/>
    </source>
</evidence>
<evidence type="ECO:0000256" key="1">
    <source>
        <dbReference type="ARBA" id="ARBA00008635"/>
    </source>
</evidence>
<sequence length="175" mass="19864">MTNTSAVEVHTQSEAPVILSPAQFLDYWQGNRRLTRRVIEAFPEDPPEDQLFSFSVGEMRPFGVLAWEIHQVSELTLTGLRTGEWPMPEWRNGVSQDRAELLSAWDGLTAQIQKELPQVNPAFFSQMHALPWGEMSGWAAAIYNIDNEIHHRAQGYVYLRALGIEPPPFPSYMGP</sequence>
<dbReference type="SUPFAM" id="SSF109854">
    <property type="entry name" value="DinB/YfiT-like putative metalloenzymes"/>
    <property type="match status" value="1"/>
</dbReference>
<evidence type="ECO:0000256" key="2">
    <source>
        <dbReference type="ARBA" id="ARBA00022723"/>
    </source>
</evidence>
<protein>
    <submittedName>
        <fullName evidence="3">DinB family protein</fullName>
    </submittedName>
</protein>
<dbReference type="InterPro" id="IPR034660">
    <property type="entry name" value="DinB/YfiT-like"/>
</dbReference>
<dbReference type="RefSeq" id="WP_317638414.1">
    <property type="nucleotide sequence ID" value="NZ_JAPMIV010000001.1"/>
</dbReference>
<dbReference type="EMBL" id="JAPMIV010000001">
    <property type="protein sequence ID" value="MDV6373122.1"/>
    <property type="molecule type" value="Genomic_DNA"/>
</dbReference>
<dbReference type="Proteomes" id="UP001276150">
    <property type="component" value="Unassembled WGS sequence"/>
</dbReference>
<comment type="similarity">
    <text evidence="1">Belongs to the DinB family.</text>
</comment>
<reference evidence="3 4" key="1">
    <citation type="submission" date="2022-11" db="EMBL/GenBank/DDBJ databases">
        <title>Deinococcus ZS9-10, Low Temperature and Draught-tolerating, UV-resistant Bacteria from Continental Antarctica.</title>
        <authorList>
            <person name="Cheng L."/>
        </authorList>
    </citation>
    <scope>NUCLEOTIDE SEQUENCE [LARGE SCALE GENOMIC DNA]</scope>
    <source>
        <strain evidence="3 4">ZS9-10</strain>
    </source>
</reference>
<evidence type="ECO:0000313" key="3">
    <source>
        <dbReference type="EMBL" id="MDV6373122.1"/>
    </source>
</evidence>
<accession>A0ABU4DL33</accession>
<dbReference type="InterPro" id="IPR007837">
    <property type="entry name" value="DinB"/>
</dbReference>
<dbReference type="Gene3D" id="1.20.120.450">
    <property type="entry name" value="dinb family like domain"/>
    <property type="match status" value="1"/>
</dbReference>